<dbReference type="Proteomes" id="UP000619512">
    <property type="component" value="Unassembled WGS sequence"/>
</dbReference>
<gene>
    <name evidence="3" type="ORF">E1742_14515</name>
    <name evidence="2" type="ORF">GCM10007388_34530</name>
</gene>
<accession>A0A4P7BGB0</accession>
<dbReference type="RefSeq" id="WP_134385620.1">
    <property type="nucleotide sequence ID" value="NZ_BMWW01000006.1"/>
</dbReference>
<organism evidence="2 5">
    <name type="scientific">Pseudoduganella plicata</name>
    <dbReference type="NCBI Taxonomy" id="321984"/>
    <lineage>
        <taxon>Bacteria</taxon>
        <taxon>Pseudomonadati</taxon>
        <taxon>Pseudomonadota</taxon>
        <taxon>Betaproteobacteria</taxon>
        <taxon>Burkholderiales</taxon>
        <taxon>Oxalobacteraceae</taxon>
        <taxon>Telluria group</taxon>
        <taxon>Pseudoduganella</taxon>
    </lineage>
</organism>
<reference evidence="3 4" key="2">
    <citation type="submission" date="2019-03" db="EMBL/GenBank/DDBJ databases">
        <title>Draft Genome Sequences of Six Type Strains of the Genus Massilia.</title>
        <authorList>
            <person name="Miess H."/>
            <person name="Frediansyhah A."/>
            <person name="Gross H."/>
        </authorList>
    </citation>
    <scope>NUCLEOTIDE SEQUENCE [LARGE SCALE GENOMIC DNA]</scope>
    <source>
        <strain evidence="3 4">DSM 17505</strain>
    </source>
</reference>
<evidence type="ECO:0000313" key="2">
    <source>
        <dbReference type="EMBL" id="GGY98129.1"/>
    </source>
</evidence>
<feature type="compositionally biased region" description="Low complexity" evidence="1">
    <location>
        <begin position="70"/>
        <end position="84"/>
    </location>
</feature>
<dbReference type="EMBL" id="CP038026">
    <property type="protein sequence ID" value="QBQ37252.1"/>
    <property type="molecule type" value="Genomic_DNA"/>
</dbReference>
<reference evidence="2" key="3">
    <citation type="submission" date="2022-12" db="EMBL/GenBank/DDBJ databases">
        <authorList>
            <person name="Sun Q."/>
            <person name="Kim S."/>
        </authorList>
    </citation>
    <scope>NUCLEOTIDE SEQUENCE</scope>
    <source>
        <strain evidence="2">KCTC 12344</strain>
    </source>
</reference>
<keyword evidence="4" id="KW-1185">Reference proteome</keyword>
<dbReference type="OrthoDB" id="8759921at2"/>
<reference evidence="2" key="1">
    <citation type="journal article" date="2014" name="Int. J. Syst. Evol. Microbiol.">
        <title>Complete genome sequence of Corynebacterium casei LMG S-19264T (=DSM 44701T), isolated from a smear-ripened cheese.</title>
        <authorList>
            <consortium name="US DOE Joint Genome Institute (JGI-PGF)"/>
            <person name="Walter F."/>
            <person name="Albersmeier A."/>
            <person name="Kalinowski J."/>
            <person name="Ruckert C."/>
        </authorList>
    </citation>
    <scope>NUCLEOTIDE SEQUENCE</scope>
    <source>
        <strain evidence="2">KCTC 12344</strain>
    </source>
</reference>
<evidence type="ECO:0000313" key="4">
    <source>
        <dbReference type="Proteomes" id="UP000294359"/>
    </source>
</evidence>
<evidence type="ECO:0000313" key="3">
    <source>
        <dbReference type="EMBL" id="QBQ37252.1"/>
    </source>
</evidence>
<evidence type="ECO:0000256" key="1">
    <source>
        <dbReference type="SAM" id="MobiDB-lite"/>
    </source>
</evidence>
<sequence>MTMYQKIPTTSTRIHPLMAGAALAVIVLSVVATAAIVRWLPDGSHADAQEPLGDADALPIGYATVSSPGPATAARASSVSAVPAGRQARL</sequence>
<dbReference type="EMBL" id="BMWW01000006">
    <property type="protein sequence ID" value="GGY98129.1"/>
    <property type="molecule type" value="Genomic_DNA"/>
</dbReference>
<protein>
    <submittedName>
        <fullName evidence="2">Uncharacterized protein</fullName>
    </submittedName>
</protein>
<name>A0A4P7BGB0_9BURK</name>
<proteinExistence type="predicted"/>
<evidence type="ECO:0000313" key="5">
    <source>
        <dbReference type="Proteomes" id="UP000619512"/>
    </source>
</evidence>
<dbReference type="Proteomes" id="UP000294359">
    <property type="component" value="Chromosome"/>
</dbReference>
<dbReference type="AlphaFoldDB" id="A0A4P7BGB0"/>
<feature type="region of interest" description="Disordered" evidence="1">
    <location>
        <begin position="68"/>
        <end position="90"/>
    </location>
</feature>